<feature type="modified residue" description="N6-(pyridoxal phosphate)lysine" evidence="16">
    <location>
        <position position="354"/>
    </location>
</feature>
<evidence type="ECO:0000313" key="19">
    <source>
        <dbReference type="Proteomes" id="UP000308549"/>
    </source>
</evidence>
<evidence type="ECO:0000256" key="14">
    <source>
        <dbReference type="ARBA" id="ARBA00038965"/>
    </source>
</evidence>
<keyword evidence="9" id="KW-1133">Transmembrane helix</keyword>
<evidence type="ECO:0000256" key="8">
    <source>
        <dbReference type="ARBA" id="ARBA00022919"/>
    </source>
</evidence>
<dbReference type="FunFam" id="3.40.640.10:FF:000020">
    <property type="entry name" value="sphingosine-1-phosphate lyase 1"/>
    <property type="match status" value="1"/>
</dbReference>
<sequence length="567" mass="61453">MPSSLSTLRKQYALRSTRQQLLAQALDLLRNFLLLLFLLKYTRKTFRHLRGYGILGSLRLLYRDTYKRLYGVFLGLPFVKERVKADVDKAVKELEAKLVPSGPGVVRHRTLPVEGWSAEQVREELEKLGGMPHTRWEDGRVSGAVYHGGTELSDLQAEAFKKFGVSNPIHPDVFPGVRKMEAEVVAMTLGLFHAPEGGGAGVTTSGGTESILMAVLAARQKGYAERGVREPEMVIPETAHTAFRKAGEYFQIKVHLAPCPAPSYKVHLPSVRRLLNPNTILLVGSAPNFPHGIIDDIPALSRLALAHTRGGTPLHVDCCLGSFLTPMLARAGLPCPQFDFALPGVTSLSVDTHKYGFAPKGNSVVLYRSQALRRYQYYICPDWSGGVYASPGLAGSRPGALIAGCWASLMKTGESGYLATCLSIITARQELETAIRSNPILSQSLTVIGNPLVSVLAFRARPNPPQSLFQLDIYDVADAMSAKGWHLNALQDPPAMHIAVTLPIVPVVHELIKDLEAVVEACRGKGRGGDGGKQGDAAALYGVAGALPDKRVVRELAGGFLDTLYLA</sequence>
<dbReference type="Gene3D" id="6.10.140.2150">
    <property type="match status" value="1"/>
</dbReference>
<dbReference type="FunFam" id="6.10.140.2150:FF:000001">
    <property type="entry name" value="Sphingosine-1-phosphate lyase 1"/>
    <property type="match status" value="1"/>
</dbReference>
<dbReference type="Proteomes" id="UP000308549">
    <property type="component" value="Unassembled WGS sequence"/>
</dbReference>
<evidence type="ECO:0000313" key="18">
    <source>
        <dbReference type="EMBL" id="TKA32759.1"/>
    </source>
</evidence>
<evidence type="ECO:0000256" key="1">
    <source>
        <dbReference type="ARBA" id="ARBA00001933"/>
    </source>
</evidence>
<keyword evidence="7 16" id="KW-0663">Pyridoxal phosphate</keyword>
<dbReference type="GO" id="GO:0005789">
    <property type="term" value="C:endoplasmic reticulum membrane"/>
    <property type="evidence" value="ECO:0007669"/>
    <property type="project" value="UniProtKB-SubCell"/>
</dbReference>
<dbReference type="OrthoDB" id="10254570at2759"/>
<keyword evidence="6" id="KW-0256">Endoplasmic reticulum</keyword>
<evidence type="ECO:0000256" key="10">
    <source>
        <dbReference type="ARBA" id="ARBA00023098"/>
    </source>
</evidence>
<evidence type="ECO:0000256" key="6">
    <source>
        <dbReference type="ARBA" id="ARBA00022824"/>
    </source>
</evidence>
<comment type="caution">
    <text evidence="18">The sequence shown here is derived from an EMBL/GenBank/DDBJ whole genome shotgun (WGS) entry which is preliminary data.</text>
</comment>
<keyword evidence="10" id="KW-0443">Lipid metabolism</keyword>
<gene>
    <name evidence="18" type="ORF">B0A50_00984</name>
</gene>
<evidence type="ECO:0000256" key="5">
    <source>
        <dbReference type="ARBA" id="ARBA00022692"/>
    </source>
</evidence>
<dbReference type="Pfam" id="PF00282">
    <property type="entry name" value="Pyridoxal_deC"/>
    <property type="match status" value="1"/>
</dbReference>
<comment type="similarity">
    <text evidence="13">Belongs to the group II decarboxylase family. Sphingosine-1-phosphate lyase subfamily.</text>
</comment>
<dbReference type="EC" id="4.1.2.27" evidence="14"/>
<dbReference type="InterPro" id="IPR050477">
    <property type="entry name" value="GrpII_AminoAcid_Decarb"/>
</dbReference>
<evidence type="ECO:0000256" key="17">
    <source>
        <dbReference type="RuleBase" id="RU000382"/>
    </source>
</evidence>
<dbReference type="InterPro" id="IPR015424">
    <property type="entry name" value="PyrdxlP-dep_Trfase"/>
</dbReference>
<dbReference type="GO" id="GO:0008117">
    <property type="term" value="F:sphinganine-1-phosphate aldolase activity"/>
    <property type="evidence" value="ECO:0007669"/>
    <property type="project" value="UniProtKB-EC"/>
</dbReference>
<evidence type="ECO:0000256" key="9">
    <source>
        <dbReference type="ARBA" id="ARBA00022989"/>
    </source>
</evidence>
<dbReference type="Gene3D" id="3.40.640.10">
    <property type="entry name" value="Type I PLP-dependent aspartate aminotransferase-like (Major domain)"/>
    <property type="match status" value="1"/>
</dbReference>
<evidence type="ECO:0000256" key="12">
    <source>
        <dbReference type="ARBA" id="ARBA00023239"/>
    </source>
</evidence>
<dbReference type="GO" id="GO:0030149">
    <property type="term" value="P:sphingolipid catabolic process"/>
    <property type="evidence" value="ECO:0007669"/>
    <property type="project" value="TreeGrafter"/>
</dbReference>
<keyword evidence="12 17" id="KW-0456">Lyase</keyword>
<dbReference type="GO" id="GO:0019752">
    <property type="term" value="P:carboxylic acid metabolic process"/>
    <property type="evidence" value="ECO:0007669"/>
    <property type="project" value="InterPro"/>
</dbReference>
<evidence type="ECO:0000256" key="11">
    <source>
        <dbReference type="ARBA" id="ARBA00023136"/>
    </source>
</evidence>
<comment type="subcellular location">
    <subcellularLocation>
        <location evidence="2">Endoplasmic reticulum membrane</location>
        <topology evidence="2">Single-pass membrane protein</topology>
    </subcellularLocation>
</comment>
<keyword evidence="8" id="KW-0746">Sphingolipid metabolism</keyword>
<comment type="pathway">
    <text evidence="4">Sphingolipid metabolism.</text>
</comment>
<accession>A0A4V5N874</accession>
<comment type="pathway">
    <text evidence="3">Lipid metabolism; sphingolipid metabolism.</text>
</comment>
<dbReference type="GO" id="GO:0030170">
    <property type="term" value="F:pyridoxal phosphate binding"/>
    <property type="evidence" value="ECO:0007669"/>
    <property type="project" value="InterPro"/>
</dbReference>
<keyword evidence="5" id="KW-0812">Transmembrane</keyword>
<keyword evidence="11" id="KW-0472">Membrane</keyword>
<reference evidence="18 19" key="1">
    <citation type="submission" date="2017-03" db="EMBL/GenBank/DDBJ databases">
        <title>Genomes of endolithic fungi from Antarctica.</title>
        <authorList>
            <person name="Coleine C."/>
            <person name="Masonjones S."/>
            <person name="Stajich J.E."/>
        </authorList>
    </citation>
    <scope>NUCLEOTIDE SEQUENCE [LARGE SCALE GENOMIC DNA]</scope>
    <source>
        <strain evidence="18 19">CCFEE 6315</strain>
    </source>
</reference>
<dbReference type="PANTHER" id="PTHR42735">
    <property type="match status" value="1"/>
</dbReference>
<evidence type="ECO:0000256" key="3">
    <source>
        <dbReference type="ARBA" id="ARBA00004760"/>
    </source>
</evidence>
<dbReference type="InterPro" id="IPR002129">
    <property type="entry name" value="PyrdxlP-dep_de-COase"/>
</dbReference>
<keyword evidence="19" id="KW-1185">Reference proteome</keyword>
<evidence type="ECO:0000256" key="16">
    <source>
        <dbReference type="PIRSR" id="PIRSR602129-50"/>
    </source>
</evidence>
<dbReference type="SUPFAM" id="SSF53383">
    <property type="entry name" value="PLP-dependent transferases"/>
    <property type="match status" value="1"/>
</dbReference>
<dbReference type="EMBL" id="NAJL01000004">
    <property type="protein sequence ID" value="TKA32759.1"/>
    <property type="molecule type" value="Genomic_DNA"/>
</dbReference>
<evidence type="ECO:0000256" key="13">
    <source>
        <dbReference type="ARBA" id="ARBA00038302"/>
    </source>
</evidence>
<dbReference type="Gene3D" id="3.90.1150.10">
    <property type="entry name" value="Aspartate Aminotransferase, domain 1"/>
    <property type="match status" value="1"/>
</dbReference>
<evidence type="ECO:0000256" key="7">
    <source>
        <dbReference type="ARBA" id="ARBA00022898"/>
    </source>
</evidence>
<dbReference type="InterPro" id="IPR015422">
    <property type="entry name" value="PyrdxlP-dep_Trfase_small"/>
</dbReference>
<dbReference type="PANTHER" id="PTHR42735:SF6">
    <property type="entry name" value="SPHINGOSINE-1-PHOSPHATE LYASE 1"/>
    <property type="match status" value="1"/>
</dbReference>
<evidence type="ECO:0000256" key="4">
    <source>
        <dbReference type="ARBA" id="ARBA00004991"/>
    </source>
</evidence>
<comment type="cofactor">
    <cofactor evidence="1 16 17">
        <name>pyridoxal 5'-phosphate</name>
        <dbReference type="ChEBI" id="CHEBI:597326"/>
    </cofactor>
</comment>
<evidence type="ECO:0000256" key="15">
    <source>
        <dbReference type="ARBA" id="ARBA00042568"/>
    </source>
</evidence>
<protein>
    <recommendedName>
        <fullName evidence="14">sphinganine-1-phosphate aldolase</fullName>
        <ecNumber evidence="14">4.1.2.27</ecNumber>
    </recommendedName>
    <alternativeName>
        <fullName evidence="15">Sphingosine-1-phosphate aldolase</fullName>
    </alternativeName>
</protein>
<proteinExistence type="inferred from homology"/>
<dbReference type="InterPro" id="IPR015421">
    <property type="entry name" value="PyrdxlP-dep_Trfase_major"/>
</dbReference>
<evidence type="ECO:0000256" key="2">
    <source>
        <dbReference type="ARBA" id="ARBA00004389"/>
    </source>
</evidence>
<dbReference type="AlphaFoldDB" id="A0A4V5N874"/>
<name>A0A4V5N874_9PEZI</name>
<organism evidence="18 19">
    <name type="scientific">Salinomyces thailandicus</name>
    <dbReference type="NCBI Taxonomy" id="706561"/>
    <lineage>
        <taxon>Eukaryota</taxon>
        <taxon>Fungi</taxon>
        <taxon>Dikarya</taxon>
        <taxon>Ascomycota</taxon>
        <taxon>Pezizomycotina</taxon>
        <taxon>Dothideomycetes</taxon>
        <taxon>Dothideomycetidae</taxon>
        <taxon>Mycosphaerellales</taxon>
        <taxon>Teratosphaeriaceae</taxon>
        <taxon>Salinomyces</taxon>
    </lineage>
</organism>